<evidence type="ECO:0000313" key="3">
    <source>
        <dbReference type="Proteomes" id="UP000000422"/>
    </source>
</evidence>
<protein>
    <recommendedName>
        <fullName evidence="4">HIG1 domain-containing protein</fullName>
    </recommendedName>
</protein>
<sequence>MWSLEEKKEIAKIGMTGALAATVATSFFLKNRSMKRLHVGAGAALVGFSLWHHFLYQGKKERESKEKEIAQES</sequence>
<evidence type="ECO:0000313" key="2">
    <source>
        <dbReference type="EMBL" id="CAE10610.1"/>
    </source>
</evidence>
<dbReference type="STRING" id="273121.WS1569"/>
<evidence type="ECO:0008006" key="4">
    <source>
        <dbReference type="Google" id="ProtNLM"/>
    </source>
</evidence>
<feature type="transmembrane region" description="Helical" evidence="1">
    <location>
        <begin position="37"/>
        <end position="56"/>
    </location>
</feature>
<name>Q7MR91_WOLSU</name>
<dbReference type="EMBL" id="BX571661">
    <property type="protein sequence ID" value="CAE10610.1"/>
    <property type="molecule type" value="Genomic_DNA"/>
</dbReference>
<keyword evidence="1" id="KW-1133">Transmembrane helix</keyword>
<gene>
    <name evidence="2" type="ordered locus">WS1569</name>
</gene>
<dbReference type="HOGENOM" id="CLU_188211_0_0_7"/>
<evidence type="ECO:0000256" key="1">
    <source>
        <dbReference type="SAM" id="Phobius"/>
    </source>
</evidence>
<dbReference type="AlphaFoldDB" id="Q7MR91"/>
<dbReference type="KEGG" id="wsu:WS1569"/>
<organism evidence="3">
    <name type="scientific">Wolinella succinogenes (strain ATCC 29543 / DSM 1740 / CCUG 13145 / JCM 31913 / LMG 7466 / NCTC 11488 / FDC 602W)</name>
    <name type="common">Vibrio succinogenes</name>
    <dbReference type="NCBI Taxonomy" id="273121"/>
    <lineage>
        <taxon>Bacteria</taxon>
        <taxon>Pseudomonadati</taxon>
        <taxon>Campylobacterota</taxon>
        <taxon>Epsilonproteobacteria</taxon>
        <taxon>Campylobacterales</taxon>
        <taxon>Helicobacteraceae</taxon>
        <taxon>Wolinella</taxon>
    </lineage>
</organism>
<accession>Q7MR91</accession>
<dbReference type="eggNOG" id="ENOG5033EAB">
    <property type="taxonomic scope" value="Bacteria"/>
</dbReference>
<reference evidence="2 3" key="1">
    <citation type="journal article" date="2003" name="Proc. Natl. Acad. Sci. U.S.A.">
        <title>Complete genome sequence and analysis of Wolinella succinogenes.</title>
        <authorList>
            <person name="Baar C."/>
            <person name="Eppinger M."/>
            <person name="Raddatz G."/>
            <person name="Simon JM."/>
            <person name="Lanz C."/>
            <person name="Klimmek O."/>
            <person name="Nandakumar R."/>
            <person name="Gross R."/>
            <person name="Rosinus A."/>
            <person name="Keller H."/>
            <person name="Jagtap P."/>
            <person name="Linke B."/>
            <person name="Meyer F."/>
            <person name="Lederer H."/>
            <person name="Schuster S.C."/>
        </authorList>
    </citation>
    <scope>NUCLEOTIDE SEQUENCE [LARGE SCALE GENOMIC DNA]</scope>
    <source>
        <strain evidence="3">ATCC 29543 / DSM 1740 / CCUG 13145 / JCM 31913 / LMG 7466 / NCTC 11488 / FDC 602W</strain>
    </source>
</reference>
<keyword evidence="1" id="KW-0812">Transmembrane</keyword>
<dbReference type="RefSeq" id="WP_011139394.1">
    <property type="nucleotide sequence ID" value="NC_005090.1"/>
</dbReference>
<proteinExistence type="predicted"/>
<feature type="transmembrane region" description="Helical" evidence="1">
    <location>
        <begin position="12"/>
        <end position="31"/>
    </location>
</feature>
<keyword evidence="1" id="KW-0472">Membrane</keyword>
<keyword evidence="3" id="KW-1185">Reference proteome</keyword>
<dbReference type="Proteomes" id="UP000000422">
    <property type="component" value="Chromosome"/>
</dbReference>